<gene>
    <name evidence="3" type="ORF">M404DRAFT_1007168</name>
</gene>
<evidence type="ECO:0000259" key="2">
    <source>
        <dbReference type="Pfam" id="PF07859"/>
    </source>
</evidence>
<dbReference type="AlphaFoldDB" id="A0A0C3NKD8"/>
<dbReference type="PANTHER" id="PTHR48081:SF33">
    <property type="entry name" value="KYNURENINE FORMAMIDASE"/>
    <property type="match status" value="1"/>
</dbReference>
<sequence>MACTGASKTPARPRTREIIDPTYPLLEANRSTIESIRRETFTYGSSDVHKLDVYYPSLSGSDDGLPPILIFFYGGGLVRGARSSPPSNLVHNNLGAFFASRGILVVIPDYRLVPGITFPQGSEDVRDAIEWTIKNVAEGDSNRVFLLGHSAGGLHLASYLLLPSLFLSSSALGCVRGVILMGVPCEISPSRPQFYSVAQTYYGNAKKVAANYPLSLLRRANESHILSLPPFWNLMAGSEPRAISVSMRTFTREFKSRGGTIEEFVLEGHDHLSPILALSSGSGEDWGLDVVRWIIR</sequence>
<dbReference type="PANTHER" id="PTHR48081">
    <property type="entry name" value="AB HYDROLASE SUPERFAMILY PROTEIN C4A8.06C"/>
    <property type="match status" value="1"/>
</dbReference>
<dbReference type="EMBL" id="KN832060">
    <property type="protein sequence ID" value="KIN95793.1"/>
    <property type="molecule type" value="Genomic_DNA"/>
</dbReference>
<dbReference type="InterPro" id="IPR050300">
    <property type="entry name" value="GDXG_lipolytic_enzyme"/>
</dbReference>
<dbReference type="GO" id="GO:0016787">
    <property type="term" value="F:hydrolase activity"/>
    <property type="evidence" value="ECO:0007669"/>
    <property type="project" value="UniProtKB-KW"/>
</dbReference>
<feature type="domain" description="Alpha/beta hydrolase fold-3" evidence="2">
    <location>
        <begin position="69"/>
        <end position="243"/>
    </location>
</feature>
<dbReference type="InterPro" id="IPR029058">
    <property type="entry name" value="AB_hydrolase_fold"/>
</dbReference>
<dbReference type="InParanoid" id="A0A0C3NKD8"/>
<dbReference type="SUPFAM" id="SSF53474">
    <property type="entry name" value="alpha/beta-Hydrolases"/>
    <property type="match status" value="1"/>
</dbReference>
<reference evidence="3 4" key="1">
    <citation type="submission" date="2014-04" db="EMBL/GenBank/DDBJ databases">
        <authorList>
            <consortium name="DOE Joint Genome Institute"/>
            <person name="Kuo A."/>
            <person name="Kohler A."/>
            <person name="Costa M.D."/>
            <person name="Nagy L.G."/>
            <person name="Floudas D."/>
            <person name="Copeland A."/>
            <person name="Barry K.W."/>
            <person name="Cichocki N."/>
            <person name="Veneault-Fourrey C."/>
            <person name="LaButti K."/>
            <person name="Lindquist E.A."/>
            <person name="Lipzen A."/>
            <person name="Lundell T."/>
            <person name="Morin E."/>
            <person name="Murat C."/>
            <person name="Sun H."/>
            <person name="Tunlid A."/>
            <person name="Henrissat B."/>
            <person name="Grigoriev I.V."/>
            <person name="Hibbett D.S."/>
            <person name="Martin F."/>
            <person name="Nordberg H.P."/>
            <person name="Cantor M.N."/>
            <person name="Hua S.X."/>
        </authorList>
    </citation>
    <scope>NUCLEOTIDE SEQUENCE [LARGE SCALE GENOMIC DNA]</scope>
    <source>
        <strain evidence="3 4">Marx 270</strain>
    </source>
</reference>
<evidence type="ECO:0000313" key="3">
    <source>
        <dbReference type="EMBL" id="KIN95793.1"/>
    </source>
</evidence>
<dbReference type="HOGENOM" id="CLU_012494_8_1_1"/>
<keyword evidence="1" id="KW-0378">Hydrolase</keyword>
<reference evidence="4" key="2">
    <citation type="submission" date="2015-01" db="EMBL/GenBank/DDBJ databases">
        <title>Evolutionary Origins and Diversification of the Mycorrhizal Mutualists.</title>
        <authorList>
            <consortium name="DOE Joint Genome Institute"/>
            <consortium name="Mycorrhizal Genomics Consortium"/>
            <person name="Kohler A."/>
            <person name="Kuo A."/>
            <person name="Nagy L.G."/>
            <person name="Floudas D."/>
            <person name="Copeland A."/>
            <person name="Barry K.W."/>
            <person name="Cichocki N."/>
            <person name="Veneault-Fourrey C."/>
            <person name="LaButti K."/>
            <person name="Lindquist E.A."/>
            <person name="Lipzen A."/>
            <person name="Lundell T."/>
            <person name="Morin E."/>
            <person name="Murat C."/>
            <person name="Riley R."/>
            <person name="Ohm R."/>
            <person name="Sun H."/>
            <person name="Tunlid A."/>
            <person name="Henrissat B."/>
            <person name="Grigoriev I.V."/>
            <person name="Hibbett D.S."/>
            <person name="Martin F."/>
        </authorList>
    </citation>
    <scope>NUCLEOTIDE SEQUENCE [LARGE SCALE GENOMIC DNA]</scope>
    <source>
        <strain evidence="4">Marx 270</strain>
    </source>
</reference>
<protein>
    <recommendedName>
        <fullName evidence="2">Alpha/beta hydrolase fold-3 domain-containing protein</fullName>
    </recommendedName>
</protein>
<evidence type="ECO:0000313" key="4">
    <source>
        <dbReference type="Proteomes" id="UP000054217"/>
    </source>
</evidence>
<evidence type="ECO:0000256" key="1">
    <source>
        <dbReference type="ARBA" id="ARBA00022801"/>
    </source>
</evidence>
<proteinExistence type="predicted"/>
<dbReference type="Pfam" id="PF07859">
    <property type="entry name" value="Abhydrolase_3"/>
    <property type="match status" value="1"/>
</dbReference>
<keyword evidence="4" id="KW-1185">Reference proteome</keyword>
<dbReference type="OrthoDB" id="433474at2759"/>
<dbReference type="Gene3D" id="3.40.50.1820">
    <property type="entry name" value="alpha/beta hydrolase"/>
    <property type="match status" value="1"/>
</dbReference>
<dbReference type="InterPro" id="IPR013094">
    <property type="entry name" value="AB_hydrolase_3"/>
</dbReference>
<dbReference type="Proteomes" id="UP000054217">
    <property type="component" value="Unassembled WGS sequence"/>
</dbReference>
<name>A0A0C3NKD8_PISTI</name>
<organism evidence="3 4">
    <name type="scientific">Pisolithus tinctorius Marx 270</name>
    <dbReference type="NCBI Taxonomy" id="870435"/>
    <lineage>
        <taxon>Eukaryota</taxon>
        <taxon>Fungi</taxon>
        <taxon>Dikarya</taxon>
        <taxon>Basidiomycota</taxon>
        <taxon>Agaricomycotina</taxon>
        <taxon>Agaricomycetes</taxon>
        <taxon>Agaricomycetidae</taxon>
        <taxon>Boletales</taxon>
        <taxon>Sclerodermatineae</taxon>
        <taxon>Pisolithaceae</taxon>
        <taxon>Pisolithus</taxon>
    </lineage>
</organism>
<accession>A0A0C3NKD8</accession>
<dbReference type="STRING" id="870435.A0A0C3NKD8"/>